<evidence type="ECO:0000313" key="3">
    <source>
        <dbReference type="EMBL" id="NSJ48044.1"/>
    </source>
</evidence>
<dbReference type="InterPro" id="IPR010982">
    <property type="entry name" value="Lambda_DNA-bd_dom_sf"/>
</dbReference>
<keyword evidence="4" id="KW-1185">Reference proteome</keyword>
<feature type="domain" description="HTH cro/C1-type" evidence="1">
    <location>
        <begin position="15"/>
        <end position="74"/>
    </location>
</feature>
<dbReference type="GeneID" id="97209421"/>
<reference evidence="3 4" key="1">
    <citation type="journal article" date="2020" name="Cell Host Microbe">
        <title>Functional and Genomic Variation between Human-Derived Isolates of Lachnospiraceae Reveals Inter- and Intra-Species Diversity.</title>
        <authorList>
            <person name="Sorbara M.T."/>
            <person name="Littmann E.R."/>
            <person name="Fontana E."/>
            <person name="Moody T.U."/>
            <person name="Kohout C.E."/>
            <person name="Gjonbalaj M."/>
            <person name="Eaton V."/>
            <person name="Seok R."/>
            <person name="Leiner I.M."/>
            <person name="Pamer E.G."/>
        </authorList>
    </citation>
    <scope>NUCLEOTIDE SEQUENCE [LARGE SCALE GENOMIC DNA]</scope>
    <source>
        <strain evidence="3 4">MSK.1.17</strain>
    </source>
</reference>
<reference evidence="2" key="3">
    <citation type="submission" date="2022-01" db="EMBL/GenBank/DDBJ databases">
        <title>Collection of gut derived symbiotic bacterial strains cultured from healthy donors.</title>
        <authorList>
            <person name="Lin H."/>
            <person name="Kohout C."/>
            <person name="Waligurski E."/>
            <person name="Pamer E.G."/>
        </authorList>
    </citation>
    <scope>NUCLEOTIDE SEQUENCE</scope>
    <source>
        <strain evidence="2">DFI.6.55</strain>
    </source>
</reference>
<evidence type="ECO:0000313" key="2">
    <source>
        <dbReference type="EMBL" id="MCG4746545.1"/>
    </source>
</evidence>
<dbReference type="Gene3D" id="1.10.260.40">
    <property type="entry name" value="lambda repressor-like DNA-binding domains"/>
    <property type="match status" value="1"/>
</dbReference>
<dbReference type="AlphaFoldDB" id="A0AAX1SJP0"/>
<dbReference type="EMBL" id="JAKNGE010000016">
    <property type="protein sequence ID" value="MCG4746545.1"/>
    <property type="molecule type" value="Genomic_DNA"/>
</dbReference>
<dbReference type="Proteomes" id="UP001299608">
    <property type="component" value="Unassembled WGS sequence"/>
</dbReference>
<dbReference type="Pfam" id="PF01381">
    <property type="entry name" value="HTH_3"/>
    <property type="match status" value="1"/>
</dbReference>
<dbReference type="SUPFAM" id="SSF47413">
    <property type="entry name" value="lambda repressor-like DNA-binding domains"/>
    <property type="match status" value="1"/>
</dbReference>
<gene>
    <name evidence="3" type="ORF">G5B36_04940</name>
    <name evidence="2" type="ORF">L0N08_14075</name>
</gene>
<evidence type="ECO:0000313" key="4">
    <source>
        <dbReference type="Proteomes" id="UP000669239"/>
    </source>
</evidence>
<proteinExistence type="predicted"/>
<sequence length="85" mass="9936">MEQKIKQDFRIGPNIRKYRLQSHMTQEQVTAKMQLMGINISRSIYSQIEGGTYNIRVSELAAMKEIFNINYESFFEGISVNTQEL</sequence>
<name>A0AAX1SJP0_9FIRM</name>
<organism evidence="2 5">
    <name type="scientific">Enterocloster aldenensis</name>
    <dbReference type="NCBI Taxonomy" id="358742"/>
    <lineage>
        <taxon>Bacteria</taxon>
        <taxon>Bacillati</taxon>
        <taxon>Bacillota</taxon>
        <taxon>Clostridia</taxon>
        <taxon>Lachnospirales</taxon>
        <taxon>Lachnospiraceae</taxon>
        <taxon>Enterocloster</taxon>
    </lineage>
</organism>
<accession>A0AAX1SJP0</accession>
<evidence type="ECO:0000313" key="5">
    <source>
        <dbReference type="Proteomes" id="UP001299608"/>
    </source>
</evidence>
<evidence type="ECO:0000259" key="1">
    <source>
        <dbReference type="PROSITE" id="PS50943"/>
    </source>
</evidence>
<dbReference type="GO" id="GO:0003677">
    <property type="term" value="F:DNA binding"/>
    <property type="evidence" value="ECO:0007669"/>
    <property type="project" value="InterPro"/>
</dbReference>
<reference evidence="3" key="2">
    <citation type="submission" date="2020-02" db="EMBL/GenBank/DDBJ databases">
        <authorList>
            <person name="Littmann E."/>
            <person name="Sorbara M."/>
        </authorList>
    </citation>
    <scope>NUCLEOTIDE SEQUENCE</scope>
    <source>
        <strain evidence="3">MSK.1.17</strain>
    </source>
</reference>
<dbReference type="CDD" id="cd00093">
    <property type="entry name" value="HTH_XRE"/>
    <property type="match status" value="1"/>
</dbReference>
<dbReference type="PROSITE" id="PS50943">
    <property type="entry name" value="HTH_CROC1"/>
    <property type="match status" value="1"/>
</dbReference>
<dbReference type="EMBL" id="JAAITT010000005">
    <property type="protein sequence ID" value="NSJ48044.1"/>
    <property type="molecule type" value="Genomic_DNA"/>
</dbReference>
<dbReference type="Proteomes" id="UP000669239">
    <property type="component" value="Unassembled WGS sequence"/>
</dbReference>
<comment type="caution">
    <text evidence="2">The sequence shown here is derived from an EMBL/GenBank/DDBJ whole genome shotgun (WGS) entry which is preliminary data.</text>
</comment>
<dbReference type="InterPro" id="IPR001387">
    <property type="entry name" value="Cro/C1-type_HTH"/>
</dbReference>
<protein>
    <submittedName>
        <fullName evidence="2">Helix-turn-helix domain-containing protein</fullName>
    </submittedName>
    <submittedName>
        <fullName evidence="3">Helix-turn-helix transcriptional regulator</fullName>
    </submittedName>
</protein>
<dbReference type="RefSeq" id="WP_117559682.1">
    <property type="nucleotide sequence ID" value="NZ_BAABZL010000001.1"/>
</dbReference>